<dbReference type="InterPro" id="IPR017932">
    <property type="entry name" value="GATase_2_dom"/>
</dbReference>
<dbReference type="PROSITE" id="PS51278">
    <property type="entry name" value="GATASE_TYPE_2"/>
    <property type="match status" value="1"/>
</dbReference>
<keyword evidence="1 3" id="KW-0315">Glutamine amidotransferase</keyword>
<gene>
    <name evidence="3" type="ORF">C7389_101262</name>
</gene>
<feature type="domain" description="Glutamine amidotransferase type-2" evidence="2">
    <location>
        <begin position="2"/>
        <end position="107"/>
    </location>
</feature>
<accession>A0A4R6EGE9</accession>
<dbReference type="GO" id="GO:0016740">
    <property type="term" value="F:transferase activity"/>
    <property type="evidence" value="ECO:0007669"/>
    <property type="project" value="UniProtKB-KW"/>
</dbReference>
<reference evidence="3 4" key="1">
    <citation type="submission" date="2019-03" db="EMBL/GenBank/DDBJ databases">
        <title>Genomic Encyclopedia of Type Strains, Phase IV (KMG-IV): sequencing the most valuable type-strain genomes for metagenomic binning, comparative biology and taxonomic classification.</title>
        <authorList>
            <person name="Goeker M."/>
        </authorList>
    </citation>
    <scope>NUCLEOTIDE SEQUENCE [LARGE SCALE GENOMIC DNA]</scope>
    <source>
        <strain evidence="3 4">DSM 12121</strain>
    </source>
</reference>
<dbReference type="SUPFAM" id="SSF56235">
    <property type="entry name" value="N-terminal nucleophile aminohydrolases (Ntn hydrolases)"/>
    <property type="match status" value="1"/>
</dbReference>
<dbReference type="InterPro" id="IPR029055">
    <property type="entry name" value="Ntn_hydrolases_N"/>
</dbReference>
<dbReference type="Proteomes" id="UP000295129">
    <property type="component" value="Unassembled WGS sequence"/>
</dbReference>
<proteinExistence type="predicted"/>
<evidence type="ECO:0000256" key="1">
    <source>
        <dbReference type="ARBA" id="ARBA00022962"/>
    </source>
</evidence>
<name>A0A4R6EGE9_9RHOO</name>
<evidence type="ECO:0000313" key="4">
    <source>
        <dbReference type="Proteomes" id="UP000295129"/>
    </source>
</evidence>
<dbReference type="InterPro" id="IPR026869">
    <property type="entry name" value="EgtC-like"/>
</dbReference>
<organism evidence="3 4">
    <name type="scientific">Azoarcus indigens</name>
    <dbReference type="NCBI Taxonomy" id="29545"/>
    <lineage>
        <taxon>Bacteria</taxon>
        <taxon>Pseudomonadati</taxon>
        <taxon>Pseudomonadota</taxon>
        <taxon>Betaproteobacteria</taxon>
        <taxon>Rhodocyclales</taxon>
        <taxon>Zoogloeaceae</taxon>
        <taxon>Azoarcus</taxon>
    </lineage>
</organism>
<evidence type="ECO:0000259" key="2">
    <source>
        <dbReference type="PROSITE" id="PS51278"/>
    </source>
</evidence>
<protein>
    <submittedName>
        <fullName evidence="3">Glutamine amidotransferase class II-like protein</fullName>
    </submittedName>
</protein>
<keyword evidence="4" id="KW-1185">Reference proteome</keyword>
<evidence type="ECO:0000313" key="3">
    <source>
        <dbReference type="EMBL" id="TDN56883.1"/>
    </source>
</evidence>
<keyword evidence="3" id="KW-0808">Transferase</keyword>
<dbReference type="PANTHER" id="PTHR42824">
    <property type="entry name" value="GLUTAMINE AMIDOTRANSFERASE"/>
    <property type="match status" value="1"/>
</dbReference>
<dbReference type="EMBL" id="SNVV01000001">
    <property type="protein sequence ID" value="TDN56883.1"/>
    <property type="molecule type" value="Genomic_DNA"/>
</dbReference>
<sequence length="107" mass="11867">MCQLLGMNCNKPASLHFSLEGFVRRGGETDEHADGWGLGYFCDGGARVFRDHRPSARSPAAELARDRSLRSCNILAHIRKATQGAVGLLPRIQRKRRYPPASAGNRY</sequence>
<dbReference type="AlphaFoldDB" id="A0A4R6EGE9"/>
<comment type="caution">
    <text evidence="3">The sequence shown here is derived from an EMBL/GenBank/DDBJ whole genome shotgun (WGS) entry which is preliminary data.</text>
</comment>
<dbReference type="Pfam" id="PF13230">
    <property type="entry name" value="GATase_4"/>
    <property type="match status" value="1"/>
</dbReference>
<dbReference type="OrthoDB" id="321954at2"/>
<dbReference type="Gene3D" id="3.60.20.10">
    <property type="entry name" value="Glutamine Phosphoribosylpyrophosphate, subunit 1, domain 1"/>
    <property type="match status" value="1"/>
</dbReference>
<dbReference type="RefSeq" id="WP_133588177.1">
    <property type="nucleotide sequence ID" value="NZ_SNVV01000001.1"/>
</dbReference>
<dbReference type="PANTHER" id="PTHR42824:SF1">
    <property type="entry name" value="GLUTAMINE AMIDOTRANSFERASE YAFJ-RELATED"/>
    <property type="match status" value="1"/>
</dbReference>